<gene>
    <name evidence="5" type="ORF">SAMN02927928_3675</name>
</gene>
<dbReference type="GO" id="GO:0003700">
    <property type="term" value="F:DNA-binding transcription factor activity"/>
    <property type="evidence" value="ECO:0007669"/>
    <property type="project" value="InterPro"/>
</dbReference>
<dbReference type="STRING" id="260084.SAMN02927928_3675"/>
<dbReference type="InterPro" id="IPR028978">
    <property type="entry name" value="Chorismate_lyase_/UTRA_dom_sf"/>
</dbReference>
<accession>A0A1G4TKU2</accession>
<proteinExistence type="predicted"/>
<dbReference type="Pfam" id="PF07702">
    <property type="entry name" value="UTRA"/>
    <property type="match status" value="1"/>
</dbReference>
<dbReference type="PRINTS" id="PR00035">
    <property type="entry name" value="HTHGNTR"/>
</dbReference>
<dbReference type="Gene3D" id="3.40.1410.10">
    <property type="entry name" value="Chorismate lyase-like"/>
    <property type="match status" value="1"/>
</dbReference>
<dbReference type="InterPro" id="IPR036390">
    <property type="entry name" value="WH_DNA-bd_sf"/>
</dbReference>
<dbReference type="EMBL" id="FMTS01000009">
    <property type="protein sequence ID" value="SCW82083.1"/>
    <property type="molecule type" value="Genomic_DNA"/>
</dbReference>
<evidence type="ECO:0000313" key="6">
    <source>
        <dbReference type="Proteomes" id="UP000199150"/>
    </source>
</evidence>
<keyword evidence="1" id="KW-0805">Transcription regulation</keyword>
<keyword evidence="6" id="KW-1185">Reference proteome</keyword>
<dbReference type="InterPro" id="IPR036388">
    <property type="entry name" value="WH-like_DNA-bd_sf"/>
</dbReference>
<name>A0A1G4TKU2_9CAUL</name>
<protein>
    <submittedName>
        <fullName evidence="5">DNA-binding transcriptional regulator, GntR family</fullName>
    </submittedName>
</protein>
<sequence>MTVKKSLDRPGWWMDLPDSAEGRHYLGVRDSIAAHIQSGDLAANACLPSERQLQTGTGAARGTVRAALFQLEAEGLIYRKERSGWYVSPAPIVYDPTRWEGFMSYVTAQNRAPRTELLSAREVSATPEQAAIFGLKAGAPLHELRRRRYVDHRAVLVETIFVDPRLAPGLLDHDLEGSLTQVLRNHYMIDVARNRIEMQPCALTLEEALALRVKSGLPGLLVTRISEDAQGRVVEYDQEYWRHDALKVSVDIRVG</sequence>
<dbReference type="Pfam" id="PF00392">
    <property type="entry name" value="GntR"/>
    <property type="match status" value="1"/>
</dbReference>
<dbReference type="GO" id="GO:0003677">
    <property type="term" value="F:DNA binding"/>
    <property type="evidence" value="ECO:0007669"/>
    <property type="project" value="UniProtKB-KW"/>
</dbReference>
<evidence type="ECO:0000256" key="2">
    <source>
        <dbReference type="ARBA" id="ARBA00023125"/>
    </source>
</evidence>
<dbReference type="InterPro" id="IPR011663">
    <property type="entry name" value="UTRA"/>
</dbReference>
<dbReference type="GO" id="GO:0045892">
    <property type="term" value="P:negative regulation of DNA-templated transcription"/>
    <property type="evidence" value="ECO:0007669"/>
    <property type="project" value="TreeGrafter"/>
</dbReference>
<evidence type="ECO:0000259" key="4">
    <source>
        <dbReference type="PROSITE" id="PS50949"/>
    </source>
</evidence>
<dbReference type="SUPFAM" id="SSF46785">
    <property type="entry name" value="Winged helix' DNA-binding domain"/>
    <property type="match status" value="1"/>
</dbReference>
<dbReference type="PANTHER" id="PTHR44846:SF1">
    <property type="entry name" value="MANNOSYL-D-GLYCERATE TRANSPORT_METABOLISM SYSTEM REPRESSOR MNGR-RELATED"/>
    <property type="match status" value="1"/>
</dbReference>
<dbReference type="InterPro" id="IPR050679">
    <property type="entry name" value="Bact_HTH_transcr_reg"/>
</dbReference>
<dbReference type="SMART" id="SM00345">
    <property type="entry name" value="HTH_GNTR"/>
    <property type="match status" value="1"/>
</dbReference>
<keyword evidence="2 5" id="KW-0238">DNA-binding</keyword>
<dbReference type="SUPFAM" id="SSF64288">
    <property type="entry name" value="Chorismate lyase-like"/>
    <property type="match status" value="1"/>
</dbReference>
<dbReference type="AlphaFoldDB" id="A0A1G4TKU2"/>
<reference evidence="6" key="1">
    <citation type="submission" date="2016-10" db="EMBL/GenBank/DDBJ databases">
        <authorList>
            <person name="Varghese N."/>
            <person name="Submissions S."/>
        </authorList>
    </citation>
    <scope>NUCLEOTIDE SEQUENCE [LARGE SCALE GENOMIC DNA]</scope>
    <source>
        <strain evidence="6">CGMCC 1.3431</strain>
    </source>
</reference>
<dbReference type="Proteomes" id="UP000199150">
    <property type="component" value="Unassembled WGS sequence"/>
</dbReference>
<keyword evidence="3" id="KW-0804">Transcription</keyword>
<dbReference type="SMART" id="SM00866">
    <property type="entry name" value="UTRA"/>
    <property type="match status" value="1"/>
</dbReference>
<dbReference type="PROSITE" id="PS50949">
    <property type="entry name" value="HTH_GNTR"/>
    <property type="match status" value="1"/>
</dbReference>
<dbReference type="CDD" id="cd07377">
    <property type="entry name" value="WHTH_GntR"/>
    <property type="match status" value="1"/>
</dbReference>
<dbReference type="PANTHER" id="PTHR44846">
    <property type="entry name" value="MANNOSYL-D-GLYCERATE TRANSPORT/METABOLISM SYSTEM REPRESSOR MNGR-RELATED"/>
    <property type="match status" value="1"/>
</dbReference>
<evidence type="ECO:0000313" key="5">
    <source>
        <dbReference type="EMBL" id="SCW82083.1"/>
    </source>
</evidence>
<dbReference type="RefSeq" id="WP_245679080.1">
    <property type="nucleotide sequence ID" value="NZ_CBCRYE010000002.1"/>
</dbReference>
<evidence type="ECO:0000256" key="1">
    <source>
        <dbReference type="ARBA" id="ARBA00023015"/>
    </source>
</evidence>
<organism evidence="5 6">
    <name type="scientific">Asticcacaulis taihuensis</name>
    <dbReference type="NCBI Taxonomy" id="260084"/>
    <lineage>
        <taxon>Bacteria</taxon>
        <taxon>Pseudomonadati</taxon>
        <taxon>Pseudomonadota</taxon>
        <taxon>Alphaproteobacteria</taxon>
        <taxon>Caulobacterales</taxon>
        <taxon>Caulobacteraceae</taxon>
        <taxon>Asticcacaulis</taxon>
    </lineage>
</organism>
<dbReference type="InterPro" id="IPR000524">
    <property type="entry name" value="Tscrpt_reg_HTH_GntR"/>
</dbReference>
<feature type="domain" description="HTH gntR-type" evidence="4">
    <location>
        <begin position="22"/>
        <end position="90"/>
    </location>
</feature>
<dbReference type="Gene3D" id="1.10.10.10">
    <property type="entry name" value="Winged helix-like DNA-binding domain superfamily/Winged helix DNA-binding domain"/>
    <property type="match status" value="1"/>
</dbReference>
<evidence type="ECO:0000256" key="3">
    <source>
        <dbReference type="ARBA" id="ARBA00023163"/>
    </source>
</evidence>